<evidence type="ECO:0000313" key="2">
    <source>
        <dbReference type="EMBL" id="TCD62559.1"/>
    </source>
</evidence>
<name>A0A4R0RDM4_9APHY</name>
<evidence type="ECO:0000256" key="1">
    <source>
        <dbReference type="SAM" id="MobiDB-lite"/>
    </source>
</evidence>
<protein>
    <recommendedName>
        <fullName evidence="4">Homeobox domain-containing protein</fullName>
    </recommendedName>
</protein>
<accession>A0A4R0RDM4</accession>
<dbReference type="EMBL" id="RWJN01000361">
    <property type="protein sequence ID" value="TCD62559.1"/>
    <property type="molecule type" value="Genomic_DNA"/>
</dbReference>
<organism evidence="2 3">
    <name type="scientific">Steccherinum ochraceum</name>
    <dbReference type="NCBI Taxonomy" id="92696"/>
    <lineage>
        <taxon>Eukaryota</taxon>
        <taxon>Fungi</taxon>
        <taxon>Dikarya</taxon>
        <taxon>Basidiomycota</taxon>
        <taxon>Agaricomycotina</taxon>
        <taxon>Agaricomycetes</taxon>
        <taxon>Polyporales</taxon>
        <taxon>Steccherinaceae</taxon>
        <taxon>Steccherinum</taxon>
    </lineage>
</organism>
<dbReference type="Proteomes" id="UP000292702">
    <property type="component" value="Unassembled WGS sequence"/>
</dbReference>
<dbReference type="STRING" id="92696.A0A4R0RDM4"/>
<sequence>MKQFYQGHMGSAVGGGHRHSTIQRDFHNLAGCQRAKVSREVEANSRRCNGFTGFTKELTVKLQAVLQHSSNPDLHPPHDPSTSRPVAHLLVADLLCSLAPPHSCRPYSGNGQRSQNARPGLEILNSRHIAELDRIWAIDHRLPSLQSRHAWAVARGLTPLAVNKWFWRMRRNHGVRPPAGTYDLDVHAGQQGDGEREVDLQSVEEVMESDHRRLASKEDLEKRDVCGPIVEVVCHTRTHEKKPNLQCRTCSQRFLNTVSSAASPSKDSPALLQETINIKREQAMSPYPRPQTRSAKAKARIASETSKNTVELDPVTAKIDLAIRHTRAHARIPAPACIDCMKQFLVYVSAGFVVPHVSSNLVKASVSSSSSMATLVPSSSLSSLTPSDSNITTSSDSLDHSRTEPNVQSVSSTASQRILAKTEEEFTFWPGYTDTKTEDNFTFWPDVTYSDAEDDYVEDMASA</sequence>
<dbReference type="OrthoDB" id="3257151at2759"/>
<gene>
    <name evidence="2" type="ORF">EIP91_006737</name>
</gene>
<feature type="compositionally biased region" description="Low complexity" evidence="1">
    <location>
        <begin position="377"/>
        <end position="390"/>
    </location>
</feature>
<keyword evidence="3" id="KW-1185">Reference proteome</keyword>
<comment type="caution">
    <text evidence="2">The sequence shown here is derived from an EMBL/GenBank/DDBJ whole genome shotgun (WGS) entry which is preliminary data.</text>
</comment>
<dbReference type="AlphaFoldDB" id="A0A4R0RDM4"/>
<proteinExistence type="predicted"/>
<evidence type="ECO:0000313" key="3">
    <source>
        <dbReference type="Proteomes" id="UP000292702"/>
    </source>
</evidence>
<reference evidence="2 3" key="1">
    <citation type="submission" date="2018-11" db="EMBL/GenBank/DDBJ databases">
        <title>Genome assembly of Steccherinum ochraceum LE-BIN_3174, the white-rot fungus of the Steccherinaceae family (The Residual Polyporoid clade, Polyporales, Basidiomycota).</title>
        <authorList>
            <person name="Fedorova T.V."/>
            <person name="Glazunova O.A."/>
            <person name="Landesman E.O."/>
            <person name="Moiseenko K.V."/>
            <person name="Psurtseva N.V."/>
            <person name="Savinova O.S."/>
            <person name="Shakhova N.V."/>
            <person name="Tyazhelova T.V."/>
            <person name="Vasina D.V."/>
        </authorList>
    </citation>
    <scope>NUCLEOTIDE SEQUENCE [LARGE SCALE GENOMIC DNA]</scope>
    <source>
        <strain evidence="2 3">LE-BIN_3174</strain>
    </source>
</reference>
<feature type="compositionally biased region" description="Polar residues" evidence="1">
    <location>
        <begin position="404"/>
        <end position="414"/>
    </location>
</feature>
<feature type="region of interest" description="Disordered" evidence="1">
    <location>
        <begin position="377"/>
        <end position="414"/>
    </location>
</feature>
<evidence type="ECO:0008006" key="4">
    <source>
        <dbReference type="Google" id="ProtNLM"/>
    </source>
</evidence>